<proteinExistence type="predicted"/>
<reference evidence="1 2" key="1">
    <citation type="submission" date="2017-09" db="EMBL/GenBank/DDBJ databases">
        <title>Draft Genome Sequence of Corynebacterium accolens AH4003.</title>
        <authorList>
            <person name="Chen Y."/>
            <person name="Oosthuysen W.F."/>
            <person name="Kelley S."/>
            <person name="Horswill A."/>
        </authorList>
    </citation>
    <scope>NUCLEOTIDE SEQUENCE [LARGE SCALE GENOMIC DNA]</scope>
    <source>
        <strain evidence="1 2">AH4003</strain>
    </source>
</reference>
<name>A0A2A4ALP1_9CORY</name>
<protein>
    <submittedName>
        <fullName evidence="1">Uncharacterized protein</fullName>
    </submittedName>
</protein>
<organism evidence="1 2">
    <name type="scientific">Corynebacterium accolens</name>
    <dbReference type="NCBI Taxonomy" id="38284"/>
    <lineage>
        <taxon>Bacteria</taxon>
        <taxon>Bacillati</taxon>
        <taxon>Actinomycetota</taxon>
        <taxon>Actinomycetes</taxon>
        <taxon>Mycobacteriales</taxon>
        <taxon>Corynebacteriaceae</taxon>
        <taxon>Corynebacterium</taxon>
    </lineage>
</organism>
<accession>A0A2A4ALP1</accession>
<sequence>MTALDASYYEEKLKQLEGRLLAYAYDIDHLKHYSNDDPTPAELQDLGAADLAKAAAHVVALIRRGEY</sequence>
<comment type="caution">
    <text evidence="1">The sequence shown here is derived from an EMBL/GenBank/DDBJ whole genome shotgun (WGS) entry which is preliminary data.</text>
</comment>
<evidence type="ECO:0000313" key="1">
    <source>
        <dbReference type="EMBL" id="PCC83116.1"/>
    </source>
</evidence>
<dbReference type="Proteomes" id="UP000218690">
    <property type="component" value="Unassembled WGS sequence"/>
</dbReference>
<dbReference type="EMBL" id="NWBP01000016">
    <property type="protein sequence ID" value="PCC83116.1"/>
    <property type="molecule type" value="Genomic_DNA"/>
</dbReference>
<gene>
    <name evidence="1" type="ORF">COM45_04795</name>
</gene>
<dbReference type="AlphaFoldDB" id="A0A2A4ALP1"/>
<evidence type="ECO:0000313" key="2">
    <source>
        <dbReference type="Proteomes" id="UP000218690"/>
    </source>
</evidence>